<evidence type="ECO:0000313" key="1">
    <source>
        <dbReference type="EMBL" id="KKK52544.1"/>
    </source>
</evidence>
<protein>
    <submittedName>
        <fullName evidence="1">Uncharacterized protein</fullName>
    </submittedName>
</protein>
<dbReference type="AlphaFoldDB" id="A0A0F8YEH7"/>
<dbReference type="EMBL" id="LAZR01066965">
    <property type="protein sequence ID" value="KKK52544.1"/>
    <property type="molecule type" value="Genomic_DNA"/>
</dbReference>
<comment type="caution">
    <text evidence="1">The sequence shown here is derived from an EMBL/GenBank/DDBJ whole genome shotgun (WGS) entry which is preliminary data.</text>
</comment>
<proteinExistence type="predicted"/>
<organism evidence="1">
    <name type="scientific">marine sediment metagenome</name>
    <dbReference type="NCBI Taxonomy" id="412755"/>
    <lineage>
        <taxon>unclassified sequences</taxon>
        <taxon>metagenomes</taxon>
        <taxon>ecological metagenomes</taxon>
    </lineage>
</organism>
<accession>A0A0F8YEH7</accession>
<gene>
    <name evidence="1" type="ORF">LCGC14_3103870</name>
</gene>
<name>A0A0F8YEH7_9ZZZZ</name>
<sequence length="84" mass="9565">MRLQVTGVETLEVVVPRGYRTRKKVIDQAALDKLRGRTFTTEEIKNLFGYATTTALADTQLRHYIEQVDEDTPATNAGARWRVI</sequence>
<reference evidence="1" key="1">
    <citation type="journal article" date="2015" name="Nature">
        <title>Complex archaea that bridge the gap between prokaryotes and eukaryotes.</title>
        <authorList>
            <person name="Spang A."/>
            <person name="Saw J.H."/>
            <person name="Jorgensen S.L."/>
            <person name="Zaremba-Niedzwiedzka K."/>
            <person name="Martijn J."/>
            <person name="Lind A.E."/>
            <person name="van Eijk R."/>
            <person name="Schleper C."/>
            <person name="Guy L."/>
            <person name="Ettema T.J."/>
        </authorList>
    </citation>
    <scope>NUCLEOTIDE SEQUENCE</scope>
</reference>